<evidence type="ECO:0000313" key="8">
    <source>
        <dbReference type="EMBL" id="GAP89388.2"/>
    </source>
</evidence>
<dbReference type="SUPFAM" id="SSF57701">
    <property type="entry name" value="Zn2/Cys6 DNA-binding domain"/>
    <property type="match status" value="1"/>
</dbReference>
<evidence type="ECO:0000256" key="2">
    <source>
        <dbReference type="ARBA" id="ARBA00022833"/>
    </source>
</evidence>
<dbReference type="PROSITE" id="PS00463">
    <property type="entry name" value="ZN2_CY6_FUNGAL_1"/>
    <property type="match status" value="1"/>
</dbReference>
<keyword evidence="5" id="KW-0804">Transcription</keyword>
<dbReference type="InterPro" id="IPR052360">
    <property type="entry name" value="Transcr_Regulatory_Proteins"/>
</dbReference>
<dbReference type="CDD" id="cd00067">
    <property type="entry name" value="GAL4"/>
    <property type="match status" value="1"/>
</dbReference>
<proteinExistence type="predicted"/>
<dbReference type="Proteomes" id="UP000054516">
    <property type="component" value="Unassembled WGS sequence"/>
</dbReference>
<keyword evidence="6" id="KW-0539">Nucleus</keyword>
<dbReference type="AlphaFoldDB" id="A0A1W2TM37"/>
<evidence type="ECO:0000259" key="7">
    <source>
        <dbReference type="PROSITE" id="PS50048"/>
    </source>
</evidence>
<keyword evidence="2" id="KW-0862">Zinc</keyword>
<dbReference type="InterPro" id="IPR036864">
    <property type="entry name" value="Zn2-C6_fun-type_DNA-bd_sf"/>
</dbReference>
<dbReference type="PROSITE" id="PS50048">
    <property type="entry name" value="ZN2_CY6_FUNGAL_2"/>
    <property type="match status" value="1"/>
</dbReference>
<keyword evidence="1" id="KW-0479">Metal-binding</keyword>
<accession>A0A1W2TM37</accession>
<organism evidence="8">
    <name type="scientific">Rosellinia necatrix</name>
    <name type="common">White root-rot fungus</name>
    <dbReference type="NCBI Taxonomy" id="77044"/>
    <lineage>
        <taxon>Eukaryota</taxon>
        <taxon>Fungi</taxon>
        <taxon>Dikarya</taxon>
        <taxon>Ascomycota</taxon>
        <taxon>Pezizomycotina</taxon>
        <taxon>Sordariomycetes</taxon>
        <taxon>Xylariomycetidae</taxon>
        <taxon>Xylariales</taxon>
        <taxon>Xylariaceae</taxon>
        <taxon>Rosellinia</taxon>
    </lineage>
</organism>
<evidence type="ECO:0000256" key="1">
    <source>
        <dbReference type="ARBA" id="ARBA00022723"/>
    </source>
</evidence>
<evidence type="ECO:0000256" key="3">
    <source>
        <dbReference type="ARBA" id="ARBA00023015"/>
    </source>
</evidence>
<keyword evidence="4" id="KW-0238">DNA-binding</keyword>
<evidence type="ECO:0000256" key="4">
    <source>
        <dbReference type="ARBA" id="ARBA00023125"/>
    </source>
</evidence>
<keyword evidence="9" id="KW-1185">Reference proteome</keyword>
<sequence>MPRKGNAKVRTGCLTCKVRKIKCDEGKPSCRRCTSTGRKCDGYVPPSAKPLALAWHRPRYLFPNVDDGAERRCLAFFCEVAAPVLSGPLDPYFWTHLILQFSHMEPAVRHSVVAVGSLYEQLYRHKDMTPVPTDNNLALSHYNSAIRHLRGMKNESLVLLVCILFVCIEFLRDDRAAAMQHGQHGLSILKRVEETFPWVKTYLTPLFRRLSLLPYFFSAMDRPMPNLLSLEDTIPPFSTLGDAQFYFDGILSRTVRLIRRGDVYRLGPLRNKPVPPDLVSEQDRTRTLLDEWHSSFVQLVTESPELTPTAIHRYNMSIRYLICRVWVETPFAFYETMYDEHLHLFRSMVDSAAAIACFDHCAKPIKFTFEMGYIPLLYFLTTKCRCLETRLCALSLMKRLGAARENLWEIVTMFASAKRIVEIEHGATLTDEGELYGEPSCPGFPQDEMRVRDFTSEPQPVSEIVEGVARTGRLGGFFMRTAEGSIYVRSEFLPQPSWTLAALPNNKRITSSTPGL</sequence>
<dbReference type="Pfam" id="PF00172">
    <property type="entry name" value="Zn_clus"/>
    <property type="match status" value="1"/>
</dbReference>
<dbReference type="GO" id="GO:0008270">
    <property type="term" value="F:zinc ion binding"/>
    <property type="evidence" value="ECO:0007669"/>
    <property type="project" value="InterPro"/>
</dbReference>
<dbReference type="PANTHER" id="PTHR36206">
    <property type="entry name" value="ASPERCRYPTIN BIOSYNTHESIS CLUSTER-SPECIFIC TRANSCRIPTION REGULATOR ATNN-RELATED"/>
    <property type="match status" value="1"/>
</dbReference>
<evidence type="ECO:0000313" key="9">
    <source>
        <dbReference type="Proteomes" id="UP000054516"/>
    </source>
</evidence>
<dbReference type="GO" id="GO:0000981">
    <property type="term" value="F:DNA-binding transcription factor activity, RNA polymerase II-specific"/>
    <property type="evidence" value="ECO:0007669"/>
    <property type="project" value="InterPro"/>
</dbReference>
<dbReference type="Gene3D" id="4.10.240.10">
    <property type="entry name" value="Zn(2)-C6 fungal-type DNA-binding domain"/>
    <property type="match status" value="1"/>
</dbReference>
<dbReference type="OrthoDB" id="2593732at2759"/>
<dbReference type="InterPro" id="IPR001138">
    <property type="entry name" value="Zn2Cys6_DnaBD"/>
</dbReference>
<dbReference type="EMBL" id="DF977485">
    <property type="protein sequence ID" value="GAP89388.2"/>
    <property type="molecule type" value="Genomic_DNA"/>
</dbReference>
<keyword evidence="3" id="KW-0805">Transcription regulation</keyword>
<gene>
    <name evidence="8" type="ORF">SAMD00023353_4000160</name>
</gene>
<evidence type="ECO:0000256" key="5">
    <source>
        <dbReference type="ARBA" id="ARBA00023163"/>
    </source>
</evidence>
<dbReference type="STRING" id="77044.A0A1W2TM37"/>
<reference evidence="8" key="1">
    <citation type="submission" date="2016-03" db="EMBL/GenBank/DDBJ databases">
        <title>Draft genome sequence of Rosellinia necatrix.</title>
        <authorList>
            <person name="Kanematsu S."/>
        </authorList>
    </citation>
    <scope>NUCLEOTIDE SEQUENCE [LARGE SCALE GENOMIC DNA]</scope>
    <source>
        <strain evidence="8">W97</strain>
    </source>
</reference>
<dbReference type="PANTHER" id="PTHR36206:SF16">
    <property type="entry name" value="TRANSCRIPTION FACTOR DOMAIN-CONTAINING PROTEIN-RELATED"/>
    <property type="match status" value="1"/>
</dbReference>
<dbReference type="GO" id="GO:0003677">
    <property type="term" value="F:DNA binding"/>
    <property type="evidence" value="ECO:0007669"/>
    <property type="project" value="UniProtKB-KW"/>
</dbReference>
<protein>
    <submittedName>
        <fullName evidence="8">Putative C6 zinc finger domain-containing protein</fullName>
    </submittedName>
</protein>
<dbReference type="SMART" id="SM00066">
    <property type="entry name" value="GAL4"/>
    <property type="match status" value="1"/>
</dbReference>
<feature type="domain" description="Zn(2)-C6 fungal-type" evidence="7">
    <location>
        <begin position="12"/>
        <end position="40"/>
    </location>
</feature>
<evidence type="ECO:0000256" key="6">
    <source>
        <dbReference type="ARBA" id="ARBA00023242"/>
    </source>
</evidence>
<name>A0A1W2TM37_ROSNE</name>
<dbReference type="OMA" id="SEFHFEM"/>